<dbReference type="EMBL" id="JAGGJA010000002">
    <property type="protein sequence ID" value="MCW9706133.1"/>
    <property type="molecule type" value="Genomic_DNA"/>
</dbReference>
<gene>
    <name evidence="2" type="ORF">J6I44_04680</name>
</gene>
<name>A0ABT3PK60_9BACT</name>
<dbReference type="Proteomes" id="UP001207918">
    <property type="component" value="Unassembled WGS sequence"/>
</dbReference>
<organism evidence="2 3">
    <name type="scientific">Fodinibius salsisoli</name>
    <dbReference type="NCBI Taxonomy" id="2820877"/>
    <lineage>
        <taxon>Bacteria</taxon>
        <taxon>Pseudomonadati</taxon>
        <taxon>Balneolota</taxon>
        <taxon>Balneolia</taxon>
        <taxon>Balneolales</taxon>
        <taxon>Balneolaceae</taxon>
        <taxon>Fodinibius</taxon>
    </lineage>
</organism>
<evidence type="ECO:0008006" key="4">
    <source>
        <dbReference type="Google" id="ProtNLM"/>
    </source>
</evidence>
<protein>
    <recommendedName>
        <fullName evidence="4">DUF2059 domain-containing protein</fullName>
    </recommendedName>
</protein>
<accession>A0ABT3PK60</accession>
<proteinExistence type="predicted"/>
<keyword evidence="3" id="KW-1185">Reference proteome</keyword>
<evidence type="ECO:0000313" key="2">
    <source>
        <dbReference type="EMBL" id="MCW9706133.1"/>
    </source>
</evidence>
<evidence type="ECO:0000256" key="1">
    <source>
        <dbReference type="SAM" id="SignalP"/>
    </source>
</evidence>
<keyword evidence="1" id="KW-0732">Signal</keyword>
<feature type="signal peptide" evidence="1">
    <location>
        <begin position="1"/>
        <end position="25"/>
    </location>
</feature>
<sequence>MNLPFRSVCSSIALLLFCIPLVGQAQSPTENTQALTDTITTKFAIADKIQEAPQDLYLQFEQNPLNLSPEKNEEILTHFSEAYKTNLLVDDFKTALQKKLIGEFVDAVSQQLGTQAFQSVTQAQQEFYTLQGKRKRIVTKYELEKDPPSAGRTSLIQTLVDTTSLASESIESSIIILRPLLTALMKESQQRTFSEAQLDAITSNFRAQMQSQASEQTLNDLLITFYNIDNKTLNEYLSFMQSPSGQWLDQTISASIQEAYQQASDRFSASVNSDQ</sequence>
<reference evidence="2 3" key="1">
    <citation type="submission" date="2021-03" db="EMBL/GenBank/DDBJ databases">
        <title>Aliifodinibius sp. nov., a new bacterium isolated from saline soil.</title>
        <authorList>
            <person name="Galisteo C."/>
            <person name="De La Haba R."/>
            <person name="Sanchez-Porro C."/>
            <person name="Ventosa A."/>
        </authorList>
    </citation>
    <scope>NUCLEOTIDE SEQUENCE [LARGE SCALE GENOMIC DNA]</scope>
    <source>
        <strain evidence="2 3">1BSP15-2V2</strain>
    </source>
</reference>
<dbReference type="RefSeq" id="WP_265764828.1">
    <property type="nucleotide sequence ID" value="NZ_JAGGJA010000002.1"/>
</dbReference>
<comment type="caution">
    <text evidence="2">The sequence shown here is derived from an EMBL/GenBank/DDBJ whole genome shotgun (WGS) entry which is preliminary data.</text>
</comment>
<evidence type="ECO:0000313" key="3">
    <source>
        <dbReference type="Proteomes" id="UP001207918"/>
    </source>
</evidence>
<feature type="chain" id="PRO_5045563584" description="DUF2059 domain-containing protein" evidence="1">
    <location>
        <begin position="26"/>
        <end position="275"/>
    </location>
</feature>